<organism evidence="1 2">
    <name type="scientific">Catenuloplanes indicus</name>
    <dbReference type="NCBI Taxonomy" id="137267"/>
    <lineage>
        <taxon>Bacteria</taxon>
        <taxon>Bacillati</taxon>
        <taxon>Actinomycetota</taxon>
        <taxon>Actinomycetes</taxon>
        <taxon>Micromonosporales</taxon>
        <taxon>Micromonosporaceae</taxon>
        <taxon>Catenuloplanes</taxon>
    </lineage>
</organism>
<sequence length="94" mass="10170">MEAGDRIIITAAVDQRLDARAFIIRDVDLPAAGVLVLDPAATPIAAPQLVTVHGIVRRFAYGAHAPGYGLRDPDAYRAFETAKVLRAEHIEVHD</sequence>
<dbReference type="RefSeq" id="WP_307237403.1">
    <property type="nucleotide sequence ID" value="NZ_JAUSUZ010000001.1"/>
</dbReference>
<dbReference type="Proteomes" id="UP001240236">
    <property type="component" value="Unassembled WGS sequence"/>
</dbReference>
<accession>A0AAE3VWZ7</accession>
<comment type="caution">
    <text evidence="1">The sequence shown here is derived from an EMBL/GenBank/DDBJ whole genome shotgun (WGS) entry which is preliminary data.</text>
</comment>
<reference evidence="1 2" key="1">
    <citation type="submission" date="2023-07" db="EMBL/GenBank/DDBJ databases">
        <title>Sequencing the genomes of 1000 actinobacteria strains.</title>
        <authorList>
            <person name="Klenk H.-P."/>
        </authorList>
    </citation>
    <scope>NUCLEOTIDE SEQUENCE [LARGE SCALE GENOMIC DNA]</scope>
    <source>
        <strain evidence="1 2">DSM 44709</strain>
    </source>
</reference>
<dbReference type="EMBL" id="JAUSUZ010000001">
    <property type="protein sequence ID" value="MDQ0365142.1"/>
    <property type="molecule type" value="Genomic_DNA"/>
</dbReference>
<evidence type="ECO:0000313" key="1">
    <source>
        <dbReference type="EMBL" id="MDQ0365142.1"/>
    </source>
</evidence>
<protein>
    <submittedName>
        <fullName evidence="1">Uncharacterized protein</fullName>
    </submittedName>
</protein>
<proteinExistence type="predicted"/>
<dbReference type="AlphaFoldDB" id="A0AAE3VWZ7"/>
<gene>
    <name evidence="1" type="ORF">J2S42_001811</name>
</gene>
<name>A0AAE3VWZ7_9ACTN</name>
<keyword evidence="2" id="KW-1185">Reference proteome</keyword>
<evidence type="ECO:0000313" key="2">
    <source>
        <dbReference type="Proteomes" id="UP001240236"/>
    </source>
</evidence>